<feature type="transmembrane region" description="Helical" evidence="18">
    <location>
        <begin position="183"/>
        <end position="201"/>
    </location>
</feature>
<keyword evidence="10 18" id="KW-1133">Transmembrane helix</keyword>
<feature type="transmembrane region" description="Helical" evidence="18">
    <location>
        <begin position="207"/>
        <end position="229"/>
    </location>
</feature>
<proteinExistence type="inferred from homology"/>
<keyword evidence="12" id="KW-0408">Iron</keyword>
<dbReference type="Pfam" id="PF00487">
    <property type="entry name" value="FA_desaturase"/>
    <property type="match status" value="1"/>
</dbReference>
<dbReference type="AlphaFoldDB" id="I3KQ97"/>
<name>I3KQ97_ORENI</name>
<dbReference type="eggNOG" id="KOG1600">
    <property type="taxonomic scope" value="Eukaryota"/>
</dbReference>
<dbReference type="InterPro" id="IPR001522">
    <property type="entry name" value="FADS-1_CS"/>
</dbReference>
<evidence type="ECO:0000256" key="6">
    <source>
        <dbReference type="ARBA" id="ARBA00022692"/>
    </source>
</evidence>
<dbReference type="CTD" id="553734"/>
<evidence type="ECO:0000256" key="15">
    <source>
        <dbReference type="ARBA" id="ARBA00023160"/>
    </source>
</evidence>
<dbReference type="Proteomes" id="UP000005207">
    <property type="component" value="Linkage group LG13"/>
</dbReference>
<evidence type="ECO:0000259" key="19">
    <source>
        <dbReference type="Pfam" id="PF00487"/>
    </source>
</evidence>
<dbReference type="GeneTree" id="ENSGT00530000063723"/>
<dbReference type="InterPro" id="IPR005804">
    <property type="entry name" value="FA_desaturase_dom"/>
</dbReference>
<comment type="catalytic activity">
    <reaction evidence="16">
        <text>octadecanoyl-CoA + 2 Fe(II)-[cytochrome b5] + O2 + 2 H(+) = (9Z)-octadecenoyl-CoA + 2 Fe(III)-[cytochrome b5] + 2 H2O</text>
        <dbReference type="Rhea" id="RHEA:19721"/>
        <dbReference type="Rhea" id="RHEA-COMP:10438"/>
        <dbReference type="Rhea" id="RHEA-COMP:10439"/>
        <dbReference type="ChEBI" id="CHEBI:15377"/>
        <dbReference type="ChEBI" id="CHEBI:15378"/>
        <dbReference type="ChEBI" id="CHEBI:15379"/>
        <dbReference type="ChEBI" id="CHEBI:29033"/>
        <dbReference type="ChEBI" id="CHEBI:29034"/>
        <dbReference type="ChEBI" id="CHEBI:57387"/>
        <dbReference type="ChEBI" id="CHEBI:57394"/>
        <dbReference type="EC" id="1.14.19.1"/>
    </reaction>
</comment>
<evidence type="ECO:0000256" key="10">
    <source>
        <dbReference type="ARBA" id="ARBA00022989"/>
    </source>
</evidence>
<evidence type="ECO:0000256" key="1">
    <source>
        <dbReference type="ARBA" id="ARBA00001954"/>
    </source>
</evidence>
<dbReference type="HOGENOM" id="CLU_027359_0_0_1"/>
<sequence length="327" mass="37144">MTDKKQNGDARTDSSTVDDAIDFTYKEKPWKPPTVLRWSKIIAFSLLHLGALYGLILIPSASPSTLAWTAFCYVFSGLGVTAGAHRLWSHRSYKASFPLQVFLAFANSMAFQKNIYDWVRDHHLHHKYVGTDADPHNASRGFFFSHIGWLLVQEHPDCAEKKQQLNLSDLTTDKVVMFQKRHYMVSVLVFWFLVPMLVPWYLWGESLVVGCFVPGLLRYVALLNATWLVNSAAHMWGNRPYNKNINPRENKFVSFSAIGEGFHNYHHTFPCDYAASEFGSRLNLTTAFLNLMCLLGLAKDPKTVPKETIIARMQRTGDGSNESNSCK</sequence>
<feature type="domain" description="Fatty acid desaturase" evidence="19">
    <location>
        <begin position="67"/>
        <end position="270"/>
    </location>
</feature>
<evidence type="ECO:0000256" key="7">
    <source>
        <dbReference type="ARBA" id="ARBA00022723"/>
    </source>
</evidence>
<evidence type="ECO:0000256" key="2">
    <source>
        <dbReference type="ARBA" id="ARBA00004477"/>
    </source>
</evidence>
<evidence type="ECO:0000256" key="9">
    <source>
        <dbReference type="ARBA" id="ARBA00022832"/>
    </source>
</evidence>
<evidence type="ECO:0000313" key="20">
    <source>
        <dbReference type="Ensembl" id="ENSONIP00000023292.2"/>
    </source>
</evidence>
<feature type="transmembrane region" description="Helical" evidence="18">
    <location>
        <begin position="66"/>
        <end position="88"/>
    </location>
</feature>
<dbReference type="GO" id="GO:1903966">
    <property type="term" value="P:monounsaturated fatty acid biosynthetic process"/>
    <property type="evidence" value="ECO:0007669"/>
    <property type="project" value="TreeGrafter"/>
</dbReference>
<dbReference type="CDD" id="cd03505">
    <property type="entry name" value="Delta9-FADS-like"/>
    <property type="match status" value="1"/>
</dbReference>
<evidence type="ECO:0000256" key="17">
    <source>
        <dbReference type="RuleBase" id="RU000581"/>
    </source>
</evidence>
<feature type="transmembrane region" description="Helical" evidence="18">
    <location>
        <begin position="41"/>
        <end position="60"/>
    </location>
</feature>
<evidence type="ECO:0000256" key="3">
    <source>
        <dbReference type="ARBA" id="ARBA00009295"/>
    </source>
</evidence>
<dbReference type="OrthoDB" id="10260134at2759"/>
<dbReference type="OMA" id="IREKCGR"/>
<reference evidence="21" key="1">
    <citation type="submission" date="2012-01" db="EMBL/GenBank/DDBJ databases">
        <title>The Genome Sequence of Oreochromis niloticus (Nile Tilapia).</title>
        <authorList>
            <consortium name="Broad Institute Genome Assembly Team"/>
            <consortium name="Broad Institute Sequencing Platform"/>
            <person name="Di Palma F."/>
            <person name="Johnson J."/>
            <person name="Lander E.S."/>
            <person name="Lindblad-Toh K."/>
        </authorList>
    </citation>
    <scope>NUCLEOTIDE SEQUENCE [LARGE SCALE GENOMIC DNA]</scope>
</reference>
<evidence type="ECO:0000313" key="21">
    <source>
        <dbReference type="Proteomes" id="UP000005207"/>
    </source>
</evidence>
<dbReference type="GO" id="GO:0004768">
    <property type="term" value="F:stearoyl-CoA 9-desaturase activity"/>
    <property type="evidence" value="ECO:0007669"/>
    <property type="project" value="UniProtKB-EC"/>
</dbReference>
<comment type="domain">
    <text evidence="17">The histidine box domains are involved in binding the catalytic metal ions.</text>
</comment>
<dbReference type="PANTHER" id="PTHR11351">
    <property type="entry name" value="ACYL-COA DESATURASE"/>
    <property type="match status" value="1"/>
</dbReference>
<dbReference type="GO" id="GO:0032896">
    <property type="term" value="F:palmitoyl-CoA 9-desaturase activity"/>
    <property type="evidence" value="ECO:0007669"/>
    <property type="project" value="TreeGrafter"/>
</dbReference>
<gene>
    <name evidence="20" type="primary">TRMT2B</name>
    <name evidence="20" type="synonym">scdb</name>
</gene>
<evidence type="ECO:0000256" key="4">
    <source>
        <dbReference type="ARBA" id="ARBA00012620"/>
    </source>
</evidence>
<reference evidence="20" key="3">
    <citation type="submission" date="2025-09" db="UniProtKB">
        <authorList>
            <consortium name="Ensembl"/>
        </authorList>
    </citation>
    <scope>IDENTIFICATION</scope>
</reference>
<dbReference type="KEGG" id="onl:100691285"/>
<keyword evidence="13" id="KW-0443">Lipid metabolism</keyword>
<dbReference type="GO" id="GO:0005506">
    <property type="term" value="F:iron ion binding"/>
    <property type="evidence" value="ECO:0007669"/>
    <property type="project" value="TreeGrafter"/>
</dbReference>
<dbReference type="EC" id="1.14.19.1" evidence="4"/>
<dbReference type="GO" id="GO:0006636">
    <property type="term" value="P:unsaturated fatty acid biosynthetic process"/>
    <property type="evidence" value="ECO:0007669"/>
    <property type="project" value="TreeGrafter"/>
</dbReference>
<keyword evidence="8" id="KW-0256">Endoplasmic reticulum</keyword>
<organism evidence="20 21">
    <name type="scientific">Oreochromis niloticus</name>
    <name type="common">Nile tilapia</name>
    <name type="synonym">Tilapia nilotica</name>
    <dbReference type="NCBI Taxonomy" id="8128"/>
    <lineage>
        <taxon>Eukaryota</taxon>
        <taxon>Metazoa</taxon>
        <taxon>Chordata</taxon>
        <taxon>Craniata</taxon>
        <taxon>Vertebrata</taxon>
        <taxon>Euteleostomi</taxon>
        <taxon>Actinopterygii</taxon>
        <taxon>Neopterygii</taxon>
        <taxon>Teleostei</taxon>
        <taxon>Neoteleostei</taxon>
        <taxon>Acanthomorphata</taxon>
        <taxon>Ovalentaria</taxon>
        <taxon>Cichlomorphae</taxon>
        <taxon>Cichliformes</taxon>
        <taxon>Cichlidae</taxon>
        <taxon>African cichlids</taxon>
        <taxon>Pseudocrenilabrinae</taxon>
        <taxon>Oreochromini</taxon>
        <taxon>Oreochromis</taxon>
    </lineage>
</organism>
<keyword evidence="15 17" id="KW-0275">Fatty acid biosynthesis</keyword>
<comment type="cofactor">
    <cofactor evidence="1 17">
        <name>Fe(2+)</name>
        <dbReference type="ChEBI" id="CHEBI:29033"/>
    </cofactor>
</comment>
<protein>
    <recommendedName>
        <fullName evidence="4">stearoyl-CoA 9-desaturase</fullName>
        <ecNumber evidence="4">1.14.19.1</ecNumber>
    </recommendedName>
</protein>
<keyword evidence="5 17" id="KW-0444">Lipid biosynthesis</keyword>
<evidence type="ECO:0000256" key="11">
    <source>
        <dbReference type="ARBA" id="ARBA00023002"/>
    </source>
</evidence>
<keyword evidence="11 17" id="KW-0560">Oxidoreductase</keyword>
<keyword evidence="9" id="KW-0276">Fatty acid metabolism</keyword>
<evidence type="ECO:0000256" key="14">
    <source>
        <dbReference type="ARBA" id="ARBA00023136"/>
    </source>
</evidence>
<dbReference type="GO" id="GO:0005789">
    <property type="term" value="C:endoplasmic reticulum membrane"/>
    <property type="evidence" value="ECO:0007669"/>
    <property type="project" value="UniProtKB-SubCell"/>
</dbReference>
<evidence type="ECO:0000256" key="16">
    <source>
        <dbReference type="ARBA" id="ARBA00047947"/>
    </source>
</evidence>
<evidence type="ECO:0000256" key="18">
    <source>
        <dbReference type="SAM" id="Phobius"/>
    </source>
</evidence>
<keyword evidence="21" id="KW-1185">Reference proteome</keyword>
<evidence type="ECO:0000256" key="13">
    <source>
        <dbReference type="ARBA" id="ARBA00023098"/>
    </source>
</evidence>
<evidence type="ECO:0000256" key="8">
    <source>
        <dbReference type="ARBA" id="ARBA00022824"/>
    </source>
</evidence>
<dbReference type="PRINTS" id="PR00075">
    <property type="entry name" value="FACDDSATRASE"/>
</dbReference>
<dbReference type="Ensembl" id="ENSONIT00000023312.2">
    <property type="protein sequence ID" value="ENSONIP00000023292.2"/>
    <property type="gene ID" value="ENSONIG00000018501.2"/>
</dbReference>
<dbReference type="GO" id="GO:0070542">
    <property type="term" value="P:response to fatty acid"/>
    <property type="evidence" value="ECO:0007669"/>
    <property type="project" value="TreeGrafter"/>
</dbReference>
<comment type="subcellular location">
    <subcellularLocation>
        <location evidence="2">Endoplasmic reticulum membrane</location>
        <topology evidence="2">Multi-pass membrane protein</topology>
    </subcellularLocation>
</comment>
<evidence type="ECO:0000256" key="12">
    <source>
        <dbReference type="ARBA" id="ARBA00023004"/>
    </source>
</evidence>
<accession>I3KQ97</accession>
<keyword evidence="6 17" id="KW-0812">Transmembrane</keyword>
<keyword evidence="14 18" id="KW-0472">Membrane</keyword>
<dbReference type="PROSITE" id="PS00476">
    <property type="entry name" value="FATTY_ACID_DESATUR_1"/>
    <property type="match status" value="1"/>
</dbReference>
<comment type="similarity">
    <text evidence="3 17">Belongs to the fatty acid desaturase type 1 family.</text>
</comment>
<keyword evidence="7" id="KW-0479">Metal-binding</keyword>
<evidence type="ECO:0000256" key="5">
    <source>
        <dbReference type="ARBA" id="ARBA00022516"/>
    </source>
</evidence>
<reference evidence="20" key="2">
    <citation type="submission" date="2025-08" db="UniProtKB">
        <authorList>
            <consortium name="Ensembl"/>
        </authorList>
    </citation>
    <scope>IDENTIFICATION</scope>
</reference>
<dbReference type="PANTHER" id="PTHR11351:SF102">
    <property type="entry name" value="STEAROYL-COA DESATURASE"/>
    <property type="match status" value="1"/>
</dbReference>
<dbReference type="InterPro" id="IPR015876">
    <property type="entry name" value="Acyl-CoA_DS"/>
</dbReference>